<organism evidence="1 2">
    <name type="scientific">Halorussus limi</name>
    <dbReference type="NCBI Taxonomy" id="2938695"/>
    <lineage>
        <taxon>Archaea</taxon>
        <taxon>Methanobacteriati</taxon>
        <taxon>Methanobacteriota</taxon>
        <taxon>Stenosarchaea group</taxon>
        <taxon>Halobacteria</taxon>
        <taxon>Halobacteriales</taxon>
        <taxon>Haladaptataceae</taxon>
        <taxon>Halorussus</taxon>
    </lineage>
</organism>
<dbReference type="GeneID" id="72188095"/>
<dbReference type="KEGG" id="halx:M0R89_22810"/>
<geneLocation type="plasmid" evidence="1 2">
    <name>unnamed4</name>
</geneLocation>
<reference evidence="1 2" key="1">
    <citation type="submission" date="2022-04" db="EMBL/GenBank/DDBJ databases">
        <title>Diverse halophilic archaea isolated from saline environments.</title>
        <authorList>
            <person name="Cui H.-L."/>
        </authorList>
    </citation>
    <scope>NUCLEOTIDE SEQUENCE [LARGE SCALE GENOMIC DNA]</scope>
    <source>
        <strain evidence="1 2">XZYJT49</strain>
        <plasmid evidence="1 2">unnamed4</plasmid>
    </source>
</reference>
<dbReference type="AlphaFoldDB" id="A0A8U0I1G3"/>
<accession>A0A8U0I1G3</accession>
<gene>
    <name evidence="1" type="ORF">M0R89_22810</name>
</gene>
<keyword evidence="2" id="KW-1185">Reference proteome</keyword>
<dbReference type="RefSeq" id="WP_248653229.1">
    <property type="nucleotide sequence ID" value="NZ_CP096663.1"/>
</dbReference>
<name>A0A8U0I1G3_9EURY</name>
<sequence>MMVDDSEPDGEVDWVQKFKKRQAKPTHEEWYVQFRDDTYTDVISNEQVQYKNHLVHVRWTEGYEDEKTVRVVCNRTLDPTEGELVSVEELEREDLSRMCANCGDTLRSKLSEQPTSE</sequence>
<proteinExistence type="predicted"/>
<evidence type="ECO:0000313" key="1">
    <source>
        <dbReference type="EMBL" id="UPV77205.1"/>
    </source>
</evidence>
<keyword evidence="1" id="KW-0614">Plasmid</keyword>
<evidence type="ECO:0000313" key="2">
    <source>
        <dbReference type="Proteomes" id="UP000830729"/>
    </source>
</evidence>
<dbReference type="EMBL" id="CP096663">
    <property type="protein sequence ID" value="UPV77205.1"/>
    <property type="molecule type" value="Genomic_DNA"/>
</dbReference>
<protein>
    <submittedName>
        <fullName evidence="1">Uncharacterized protein</fullName>
    </submittedName>
</protein>
<dbReference type="Proteomes" id="UP000830729">
    <property type="component" value="Plasmid unnamed4"/>
</dbReference>